<evidence type="ECO:0000256" key="5">
    <source>
        <dbReference type="ARBA" id="ARBA00022840"/>
    </source>
</evidence>
<evidence type="ECO:0000256" key="3">
    <source>
        <dbReference type="ARBA" id="ARBA00022741"/>
    </source>
</evidence>
<keyword evidence="3" id="KW-0547">Nucleotide-binding</keyword>
<keyword evidence="4" id="KW-0418">Kinase</keyword>
<reference evidence="6 7" key="1">
    <citation type="submission" date="2024-10" db="EMBL/GenBank/DDBJ databases">
        <title>The Natural Products Discovery Center: Release of the First 8490 Sequenced Strains for Exploring Actinobacteria Biosynthetic Diversity.</title>
        <authorList>
            <person name="Kalkreuter E."/>
            <person name="Kautsar S.A."/>
            <person name="Yang D."/>
            <person name="Bader C.D."/>
            <person name="Teijaro C.N."/>
            <person name="Fluegel L."/>
            <person name="Davis C.M."/>
            <person name="Simpson J.R."/>
            <person name="Lauterbach L."/>
            <person name="Steele A.D."/>
            <person name="Gui C."/>
            <person name="Meng S."/>
            <person name="Li G."/>
            <person name="Viehrig K."/>
            <person name="Ye F."/>
            <person name="Su P."/>
            <person name="Kiefer A.F."/>
            <person name="Nichols A."/>
            <person name="Cepeda A.J."/>
            <person name="Yan W."/>
            <person name="Fan B."/>
            <person name="Jiang Y."/>
            <person name="Adhikari A."/>
            <person name="Zheng C.-J."/>
            <person name="Schuster L."/>
            <person name="Cowan T.M."/>
            <person name="Smanski M.J."/>
            <person name="Chevrette M.G."/>
            <person name="De Carvalho L.P.S."/>
            <person name="Shen B."/>
        </authorList>
    </citation>
    <scope>NUCLEOTIDE SEQUENCE [LARGE SCALE GENOMIC DNA]</scope>
    <source>
        <strain evidence="6 7">NPDC049503</strain>
    </source>
</reference>
<dbReference type="RefSeq" id="WP_397020508.1">
    <property type="nucleotide sequence ID" value="NZ_JBITMB010000003.1"/>
</dbReference>
<gene>
    <name evidence="6" type="ORF">ACIBP5_12275</name>
</gene>
<dbReference type="SUPFAM" id="SSF53271">
    <property type="entry name" value="PRTase-like"/>
    <property type="match status" value="1"/>
</dbReference>
<comment type="caution">
    <text evidence="6">The sequence shown here is derived from an EMBL/GenBank/DDBJ whole genome shotgun (WGS) entry which is preliminary data.</text>
</comment>
<dbReference type="Proteomes" id="UP001612928">
    <property type="component" value="Unassembled WGS sequence"/>
</dbReference>
<evidence type="ECO:0000313" key="6">
    <source>
        <dbReference type="EMBL" id="MFI7440722.1"/>
    </source>
</evidence>
<dbReference type="InterPro" id="IPR029057">
    <property type="entry name" value="PRTase-like"/>
</dbReference>
<keyword evidence="7" id="KW-1185">Reference proteome</keyword>
<dbReference type="PANTHER" id="PTHR10210">
    <property type="entry name" value="RIBOSE-PHOSPHATE DIPHOSPHOKINASE FAMILY MEMBER"/>
    <property type="match status" value="1"/>
</dbReference>
<proteinExistence type="predicted"/>
<evidence type="ECO:0000313" key="7">
    <source>
        <dbReference type="Proteomes" id="UP001612928"/>
    </source>
</evidence>
<sequence length="71" mass="7571">MRVACTHGLFASDAIERLSALPEVVEIVCTNTVPPPRPSDKLTVLSIAPALAEAMRRIHDGESVSALFTTP</sequence>
<organism evidence="6 7">
    <name type="scientific">Nonomuraea indica</name>
    <dbReference type="NCBI Taxonomy" id="1581193"/>
    <lineage>
        <taxon>Bacteria</taxon>
        <taxon>Bacillati</taxon>
        <taxon>Actinomycetota</taxon>
        <taxon>Actinomycetes</taxon>
        <taxon>Streptosporangiales</taxon>
        <taxon>Streptosporangiaceae</taxon>
        <taxon>Nonomuraea</taxon>
    </lineage>
</organism>
<dbReference type="PANTHER" id="PTHR10210:SF32">
    <property type="entry name" value="RIBOSE-PHOSPHATE PYROPHOSPHOKINASE 2"/>
    <property type="match status" value="1"/>
</dbReference>
<dbReference type="Gene3D" id="3.40.50.2020">
    <property type="match status" value="2"/>
</dbReference>
<evidence type="ECO:0000256" key="1">
    <source>
        <dbReference type="ARBA" id="ARBA00013247"/>
    </source>
</evidence>
<protein>
    <recommendedName>
        <fullName evidence="1">ribose-phosphate diphosphokinase</fullName>
        <ecNumber evidence="1">2.7.6.1</ecNumber>
    </recommendedName>
</protein>
<evidence type="ECO:0000256" key="4">
    <source>
        <dbReference type="ARBA" id="ARBA00022777"/>
    </source>
</evidence>
<keyword evidence="5" id="KW-0067">ATP-binding</keyword>
<dbReference type="InterPro" id="IPR005946">
    <property type="entry name" value="Rib-P_diPkinase"/>
</dbReference>
<dbReference type="Pfam" id="PF14572">
    <property type="entry name" value="Pribosyl_synth"/>
    <property type="match status" value="1"/>
</dbReference>
<accession>A0ABW8A3P8</accession>
<dbReference type="EC" id="2.7.6.1" evidence="1"/>
<dbReference type="EMBL" id="JBITMB010000003">
    <property type="protein sequence ID" value="MFI7440722.1"/>
    <property type="molecule type" value="Genomic_DNA"/>
</dbReference>
<name>A0ABW8A3P8_9ACTN</name>
<evidence type="ECO:0000256" key="2">
    <source>
        <dbReference type="ARBA" id="ARBA00022679"/>
    </source>
</evidence>
<keyword evidence="2" id="KW-0808">Transferase</keyword>